<dbReference type="SUPFAM" id="SSF55729">
    <property type="entry name" value="Acyl-CoA N-acyltransferases (Nat)"/>
    <property type="match status" value="1"/>
</dbReference>
<dbReference type="EMBL" id="FQVW01000025">
    <property type="protein sequence ID" value="SHG30423.1"/>
    <property type="molecule type" value="Genomic_DNA"/>
</dbReference>
<keyword evidence="2" id="KW-0808">Transferase</keyword>
<dbReference type="CDD" id="cd04301">
    <property type="entry name" value="NAT_SF"/>
    <property type="match status" value="1"/>
</dbReference>
<evidence type="ECO:0000259" key="1">
    <source>
        <dbReference type="PROSITE" id="PS51186"/>
    </source>
</evidence>
<feature type="domain" description="N-acetyltransferase" evidence="1">
    <location>
        <begin position="3"/>
        <end position="140"/>
    </location>
</feature>
<dbReference type="InterPro" id="IPR039143">
    <property type="entry name" value="GNPNAT1-like"/>
</dbReference>
<gene>
    <name evidence="2" type="ORF">SAMN05216225_102535</name>
</gene>
<evidence type="ECO:0000313" key="2">
    <source>
        <dbReference type="EMBL" id="SHG30423.1"/>
    </source>
</evidence>
<evidence type="ECO:0000313" key="3">
    <source>
        <dbReference type="Proteomes" id="UP000183988"/>
    </source>
</evidence>
<organism evidence="2 3">
    <name type="scientific">Ornithinibacillus halophilus</name>
    <dbReference type="NCBI Taxonomy" id="930117"/>
    <lineage>
        <taxon>Bacteria</taxon>
        <taxon>Bacillati</taxon>
        <taxon>Bacillota</taxon>
        <taxon>Bacilli</taxon>
        <taxon>Bacillales</taxon>
        <taxon>Bacillaceae</taxon>
        <taxon>Ornithinibacillus</taxon>
    </lineage>
</organism>
<keyword evidence="3" id="KW-1185">Reference proteome</keyword>
<dbReference type="Gene3D" id="3.40.630.30">
    <property type="match status" value="1"/>
</dbReference>
<sequence length="140" mass="16216">MRIIITKNTQEKNDAFSVRTTVFVEEQNVSPEEELDEHDATAIHFVGYEDNQPIAASRLRFVDEYGKLERICVLKEYRGKHFGQQIIEEMEKVIKEEGFKKSKLNAQTHAEAFYQKLGYETVSEEFMDAGIPHVTMVKSL</sequence>
<dbReference type="STRING" id="930117.SAMN05216225_102535"/>
<protein>
    <submittedName>
        <fullName evidence="2">Predicted N-acyltransferase, GNAT family</fullName>
    </submittedName>
</protein>
<dbReference type="PANTHER" id="PTHR13355">
    <property type="entry name" value="GLUCOSAMINE 6-PHOSPHATE N-ACETYLTRANSFERASE"/>
    <property type="match status" value="1"/>
</dbReference>
<proteinExistence type="predicted"/>
<dbReference type="PROSITE" id="PS51186">
    <property type="entry name" value="GNAT"/>
    <property type="match status" value="1"/>
</dbReference>
<keyword evidence="2" id="KW-0012">Acyltransferase</keyword>
<name>A0A1M5IRM3_9BACI</name>
<dbReference type="PANTHER" id="PTHR13355:SF11">
    <property type="entry name" value="GLUCOSAMINE 6-PHOSPHATE N-ACETYLTRANSFERASE"/>
    <property type="match status" value="1"/>
</dbReference>
<reference evidence="2 3" key="1">
    <citation type="submission" date="2016-11" db="EMBL/GenBank/DDBJ databases">
        <authorList>
            <person name="Jaros S."/>
            <person name="Januszkiewicz K."/>
            <person name="Wedrychowicz H."/>
        </authorList>
    </citation>
    <scope>NUCLEOTIDE SEQUENCE [LARGE SCALE GENOMIC DNA]</scope>
    <source>
        <strain evidence="2 3">IBRC-M 10683</strain>
    </source>
</reference>
<dbReference type="Proteomes" id="UP000183988">
    <property type="component" value="Unassembled WGS sequence"/>
</dbReference>
<accession>A0A1M5IRM3</accession>
<dbReference type="GO" id="GO:0004343">
    <property type="term" value="F:glucosamine 6-phosphate N-acetyltransferase activity"/>
    <property type="evidence" value="ECO:0007669"/>
    <property type="project" value="TreeGrafter"/>
</dbReference>
<dbReference type="RefSeq" id="WP_072890827.1">
    <property type="nucleotide sequence ID" value="NZ_FQVW01000025.1"/>
</dbReference>
<dbReference type="Pfam" id="PF13673">
    <property type="entry name" value="Acetyltransf_10"/>
    <property type="match status" value="1"/>
</dbReference>
<dbReference type="AlphaFoldDB" id="A0A1M5IRM3"/>
<dbReference type="OrthoDB" id="9796171at2"/>
<dbReference type="InterPro" id="IPR016181">
    <property type="entry name" value="Acyl_CoA_acyltransferase"/>
</dbReference>
<dbReference type="InterPro" id="IPR000182">
    <property type="entry name" value="GNAT_dom"/>
</dbReference>